<keyword evidence="3" id="KW-0378">Hydrolase</keyword>
<protein>
    <submittedName>
        <fullName evidence="3">Serine-type D-Ala-D-Ala carboxypeptidase</fullName>
        <ecNumber evidence="3">3.4.16.4</ecNumber>
    </submittedName>
</protein>
<dbReference type="InterPro" id="IPR001466">
    <property type="entry name" value="Beta-lactam-related"/>
</dbReference>
<accession>A0A075H5X7</accession>
<proteinExistence type="predicted"/>
<dbReference type="InterPro" id="IPR050491">
    <property type="entry name" value="AmpC-like"/>
</dbReference>
<dbReference type="PANTHER" id="PTHR46825:SF7">
    <property type="entry name" value="D-ALANYL-D-ALANINE CARBOXYPEPTIDASE"/>
    <property type="match status" value="1"/>
</dbReference>
<evidence type="ECO:0000313" key="3">
    <source>
        <dbReference type="EMBL" id="AIF11781.1"/>
    </source>
</evidence>
<sequence>MRFKTLLPLITALVIIFLLGCTNNSEIKNQKGRIDSYPKVAVLTPKPTITPIPTRVSNPKSEVPTRTPRLKPNNPNNTSVPDLIITDIFVPQDTYQDFESALTSDFKEIVDQEFSSIDQKAGISIAVFTNNKIWRYASGVSDESTPMTIETPVLIGSTSKTLISALILKQIEDGLYRFDDSIESLLSNHPDYVSFDKSKINPKVTIKELLSMTSGLPDYNENVEGKNEFFKIPIWKPSNNILLTESNYTSPGKFEYCDTNVVLLGLIAELFGLKPLSELYSDIFFDRLQISAISLPDDGTPSNTARPYGDLQPWTSGFGNMIESAPFSFEHYIFGQGRIRWACCGIISTPEHLSRWGYELYSENGSAISSDSRSILLNSFSDQKVAFAGTKQYYGYLISKREFPISKSQSIVSFGHPGGGGGYSTVLRYSPELDISIAILANSTLKFQGHCKEYDPKNCIVLSIFKKYAQHLSAEK</sequence>
<dbReference type="Gene3D" id="3.40.710.10">
    <property type="entry name" value="DD-peptidase/beta-lactamase superfamily"/>
    <property type="match status" value="1"/>
</dbReference>
<evidence type="ECO:0000259" key="2">
    <source>
        <dbReference type="Pfam" id="PF00144"/>
    </source>
</evidence>
<dbReference type="InterPro" id="IPR012338">
    <property type="entry name" value="Beta-lactam/transpept-like"/>
</dbReference>
<feature type="domain" description="Beta-lactamase-related" evidence="2">
    <location>
        <begin position="117"/>
        <end position="445"/>
    </location>
</feature>
<dbReference type="EC" id="3.4.16.4" evidence="3"/>
<name>A0A075H5X7_9ARCH</name>
<keyword evidence="3" id="KW-0645">Protease</keyword>
<evidence type="ECO:0000256" key="1">
    <source>
        <dbReference type="SAM" id="MobiDB-lite"/>
    </source>
</evidence>
<dbReference type="Pfam" id="PF00144">
    <property type="entry name" value="Beta-lactamase"/>
    <property type="match status" value="1"/>
</dbReference>
<dbReference type="SUPFAM" id="SSF56601">
    <property type="entry name" value="beta-lactamase/transpeptidase-like"/>
    <property type="match status" value="1"/>
</dbReference>
<dbReference type="PROSITE" id="PS51257">
    <property type="entry name" value="PROKAR_LIPOPROTEIN"/>
    <property type="match status" value="1"/>
</dbReference>
<organism evidence="3">
    <name type="scientific">uncultured marine thaumarchaeote KM3_53_E03</name>
    <dbReference type="NCBI Taxonomy" id="1456184"/>
    <lineage>
        <taxon>Archaea</taxon>
        <taxon>Nitrososphaerota</taxon>
        <taxon>environmental samples</taxon>
    </lineage>
</organism>
<reference evidence="3" key="1">
    <citation type="journal article" date="2014" name="Genome Biol. Evol.">
        <title>Pangenome evidence for extensive interdomain horizontal transfer affecting lineage core and shell genes in uncultured planktonic thaumarchaeota and euryarchaeota.</title>
        <authorList>
            <person name="Deschamps P."/>
            <person name="Zivanovic Y."/>
            <person name="Moreira D."/>
            <person name="Rodriguez-Valera F."/>
            <person name="Lopez-Garcia P."/>
        </authorList>
    </citation>
    <scope>NUCLEOTIDE SEQUENCE</scope>
</reference>
<dbReference type="GO" id="GO:0009002">
    <property type="term" value="F:serine-type D-Ala-D-Ala carboxypeptidase activity"/>
    <property type="evidence" value="ECO:0007669"/>
    <property type="project" value="UniProtKB-EC"/>
</dbReference>
<keyword evidence="3" id="KW-0121">Carboxypeptidase</keyword>
<dbReference type="AlphaFoldDB" id="A0A075H5X7"/>
<dbReference type="PANTHER" id="PTHR46825">
    <property type="entry name" value="D-ALANYL-D-ALANINE-CARBOXYPEPTIDASE/ENDOPEPTIDASE AMPH"/>
    <property type="match status" value="1"/>
</dbReference>
<dbReference type="EMBL" id="KF900926">
    <property type="protein sequence ID" value="AIF11781.1"/>
    <property type="molecule type" value="Genomic_DNA"/>
</dbReference>
<feature type="region of interest" description="Disordered" evidence="1">
    <location>
        <begin position="51"/>
        <end position="76"/>
    </location>
</feature>